<dbReference type="RefSeq" id="WP_167750381.1">
    <property type="nucleotide sequence ID" value="NZ_CP039734.2"/>
</dbReference>
<accession>A0A6G9VV66</accession>
<reference evidence="1 2" key="1">
    <citation type="journal article" date="2017" name="Environ. Sci. Technol.">
        <title>Organohalide Respiration with Chlorinated Ethenes under Low pH Conditions.</title>
        <authorList>
            <person name="Yang Y."/>
            <person name="Capiro N.L."/>
            <person name="Marcet T.F."/>
            <person name="Yan J."/>
            <person name="Pennell K.D."/>
            <person name="Loffler F.E."/>
        </authorList>
    </citation>
    <scope>NUCLEOTIDE SEQUENCE [LARGE SCALE GENOMIC DNA]</scope>
    <source>
        <strain evidence="1 2">ACSDCE</strain>
    </source>
</reference>
<gene>
    <name evidence="1" type="ORF">FA584_12140</name>
</gene>
<dbReference type="AlphaFoldDB" id="A0A6G9VV66"/>
<sequence length="225" mass="24497">MRSAMSMIELVFAIVIMGIAVMSLPLILTQVQNNNAFAMQQEAILAAKAKIGDILTYEWDDNSYSATAQRSYVLDTLNGNGDLNRTGTTDQRVGHVNANYRRKLFDTSIALAARSATDTNTTGGNDVDRFNGQDTNISATLENAGKGLDYVFALTLKPIITYARDTATYSNTPLNNFVFDFANANAITNIKTISVQVTGGDQNITLRAFTCNIGESTLLPSRPYK</sequence>
<evidence type="ECO:0000313" key="2">
    <source>
        <dbReference type="Proteomes" id="UP000502831"/>
    </source>
</evidence>
<protein>
    <submittedName>
        <fullName evidence="1">Uncharacterized protein</fullName>
    </submittedName>
</protein>
<name>A0A6G9VV66_9BACT</name>
<dbReference type="EMBL" id="CP039734">
    <property type="protein sequence ID" value="QIR76904.1"/>
    <property type="molecule type" value="Genomic_DNA"/>
</dbReference>
<evidence type="ECO:0000313" key="1">
    <source>
        <dbReference type="EMBL" id="QIR76904.1"/>
    </source>
</evidence>
<proteinExistence type="predicted"/>
<organism evidence="1 2">
    <name type="scientific">Sulfurospirillum diekertiae</name>
    <dbReference type="NCBI Taxonomy" id="1854492"/>
    <lineage>
        <taxon>Bacteria</taxon>
        <taxon>Pseudomonadati</taxon>
        <taxon>Campylobacterota</taxon>
        <taxon>Epsilonproteobacteria</taxon>
        <taxon>Campylobacterales</taxon>
        <taxon>Sulfurospirillaceae</taxon>
        <taxon>Sulfurospirillum</taxon>
    </lineage>
</organism>
<dbReference type="Proteomes" id="UP000502831">
    <property type="component" value="Chromosome"/>
</dbReference>